<evidence type="ECO:0000313" key="2">
    <source>
        <dbReference type="EMBL" id="MCX2939182.1"/>
    </source>
</evidence>
<evidence type="ECO:0000256" key="1">
    <source>
        <dbReference type="ARBA" id="ARBA00022729"/>
    </source>
</evidence>
<keyword evidence="1" id="KW-0732">Signal</keyword>
<name>A0ABT3SI33_9MYCO</name>
<dbReference type="EMBL" id="JAPJDO010000021">
    <property type="protein sequence ID" value="MCX2939182.1"/>
    <property type="molecule type" value="Genomic_DNA"/>
</dbReference>
<evidence type="ECO:0000313" key="3">
    <source>
        <dbReference type="Proteomes" id="UP001300745"/>
    </source>
</evidence>
<dbReference type="Proteomes" id="UP001300745">
    <property type="component" value="Unassembled WGS sequence"/>
</dbReference>
<sequence length="231" mass="23886">MNKITVSTAAGVAVVLGITLVGCGSNSDSGTSTTSSATTSAAATTTAASSTPAAAGDKTTINQYITDNDIAETPIKPDEPGTPTFDFPFPPGWSPAGDRTPEWAYGAIVYDQPEDPSDPPIMYAIASKLTGNVDAAKVLEYAPSQLQDLPDFTPIGDPEKASLSGFDAVMYAGTYTNDGKKRVVAQKTVVIPGKDALFVLQLNADALDGQQSVVIDAAKLIDEKTKITPPA</sequence>
<dbReference type="Gene3D" id="3.40.1000.10">
    <property type="entry name" value="Mog1/PsbP, alpha/beta/alpha sandwich"/>
    <property type="match status" value="1"/>
</dbReference>
<dbReference type="RefSeq" id="WP_265998960.1">
    <property type="nucleotide sequence ID" value="NZ_JAPJDN010000021.1"/>
</dbReference>
<protein>
    <submittedName>
        <fullName evidence="2">LpqN/LpqT family lipoprotein</fullName>
    </submittedName>
</protein>
<organism evidence="2 3">
    <name type="scientific">Mycobacterium pinniadriaticum</name>
    <dbReference type="NCBI Taxonomy" id="2994102"/>
    <lineage>
        <taxon>Bacteria</taxon>
        <taxon>Bacillati</taxon>
        <taxon>Actinomycetota</taxon>
        <taxon>Actinomycetes</taxon>
        <taxon>Mycobacteriales</taxon>
        <taxon>Mycobacteriaceae</taxon>
        <taxon>Mycobacterium</taxon>
    </lineage>
</organism>
<keyword evidence="3" id="KW-1185">Reference proteome</keyword>
<keyword evidence="2" id="KW-0449">Lipoprotein</keyword>
<reference evidence="2 3" key="1">
    <citation type="submission" date="2022-11" db="EMBL/GenBank/DDBJ databases">
        <title>Mycobacterium sp. nov.</title>
        <authorList>
            <person name="Papic B."/>
            <person name="Spicic S."/>
            <person name="Duvnjak S."/>
        </authorList>
    </citation>
    <scope>NUCLEOTIDE SEQUENCE [LARGE SCALE GENOMIC DNA]</scope>
    <source>
        <strain evidence="2 3">CVI_P4</strain>
    </source>
</reference>
<accession>A0ABT3SI33</accession>
<dbReference type="InterPro" id="IPR019674">
    <property type="entry name" value="Lipoprotein_LpqN/LpqT-like"/>
</dbReference>
<proteinExistence type="predicted"/>
<dbReference type="Pfam" id="PF10738">
    <property type="entry name" value="Lpp-LpqN"/>
    <property type="match status" value="1"/>
</dbReference>
<gene>
    <name evidence="2" type="ORF">ORI27_21015</name>
</gene>
<dbReference type="PROSITE" id="PS51257">
    <property type="entry name" value="PROKAR_LIPOPROTEIN"/>
    <property type="match status" value="1"/>
</dbReference>
<comment type="caution">
    <text evidence="2">The sequence shown here is derived from an EMBL/GenBank/DDBJ whole genome shotgun (WGS) entry which is preliminary data.</text>
</comment>